<feature type="transmembrane region" description="Helical" evidence="1">
    <location>
        <begin position="211"/>
        <end position="235"/>
    </location>
</feature>
<name>A0A926I8F3_9FIRM</name>
<keyword evidence="1" id="KW-0812">Transmembrane</keyword>
<protein>
    <submittedName>
        <fullName evidence="2">Uncharacterized protein</fullName>
    </submittedName>
</protein>
<sequence>MKAVKIISSVILILLLLTAESFVMGIFSVDRAVSKESVYEAMEESNIVSELVDEALSEETVNMGGTYGDMLDAVFRTQAVKDFLSDYMTAVIDAELYGNIYEEIGSDEFMQAFSEGIDEVNKSGSYNISAMESEFLKQAVQRKAPDLTQKLNSQADRYDSLDGEASEKMADGILSDMGFLSGPVKAVSLLVTALVCAGLIALCWTSKLGFLWCAVVTALISSVFWGLHYLIQGVISISASDTMMYLMIEKGFGSVYTAGFIIAAVFMAAFIIFRIIFRNKKKTTHNENISYTESTHI</sequence>
<accession>A0A926I8F3</accession>
<keyword evidence="1" id="KW-0472">Membrane</keyword>
<keyword evidence="1" id="KW-1133">Transmembrane helix</keyword>
<evidence type="ECO:0000313" key="2">
    <source>
        <dbReference type="EMBL" id="MBC8568066.1"/>
    </source>
</evidence>
<dbReference type="EMBL" id="JACRTA010000001">
    <property type="protein sequence ID" value="MBC8568066.1"/>
    <property type="molecule type" value="Genomic_DNA"/>
</dbReference>
<organism evidence="2 3">
    <name type="scientific">Lentihominibacter hominis</name>
    <dbReference type="NCBI Taxonomy" id="2763645"/>
    <lineage>
        <taxon>Bacteria</taxon>
        <taxon>Bacillati</taxon>
        <taxon>Bacillota</taxon>
        <taxon>Clostridia</taxon>
        <taxon>Peptostreptococcales</taxon>
        <taxon>Anaerovoracaceae</taxon>
        <taxon>Lentihominibacter</taxon>
    </lineage>
</organism>
<reference evidence="2" key="1">
    <citation type="submission" date="2020-08" db="EMBL/GenBank/DDBJ databases">
        <title>Genome public.</title>
        <authorList>
            <person name="Liu C."/>
            <person name="Sun Q."/>
        </authorList>
    </citation>
    <scope>NUCLEOTIDE SEQUENCE</scope>
    <source>
        <strain evidence="2">NSJ-24</strain>
    </source>
</reference>
<dbReference type="RefSeq" id="WP_187525081.1">
    <property type="nucleotide sequence ID" value="NZ_JACRTA010000001.1"/>
</dbReference>
<feature type="transmembrane region" description="Helical" evidence="1">
    <location>
        <begin position="186"/>
        <end position="204"/>
    </location>
</feature>
<dbReference type="AlphaFoldDB" id="A0A926I8F3"/>
<proteinExistence type="predicted"/>
<evidence type="ECO:0000313" key="3">
    <source>
        <dbReference type="Proteomes" id="UP000610862"/>
    </source>
</evidence>
<dbReference type="Proteomes" id="UP000610862">
    <property type="component" value="Unassembled WGS sequence"/>
</dbReference>
<evidence type="ECO:0000256" key="1">
    <source>
        <dbReference type="SAM" id="Phobius"/>
    </source>
</evidence>
<keyword evidence="3" id="KW-1185">Reference proteome</keyword>
<comment type="caution">
    <text evidence="2">The sequence shown here is derived from an EMBL/GenBank/DDBJ whole genome shotgun (WGS) entry which is preliminary data.</text>
</comment>
<feature type="transmembrane region" description="Helical" evidence="1">
    <location>
        <begin position="255"/>
        <end position="277"/>
    </location>
</feature>
<gene>
    <name evidence="2" type="ORF">H8692_04700</name>
</gene>